<dbReference type="RefSeq" id="WP_320500390.1">
    <property type="nucleotide sequence ID" value="NZ_JAXCLX010000001.1"/>
</dbReference>
<organism evidence="3 4">
    <name type="scientific">Dongia rigui</name>
    <dbReference type="NCBI Taxonomy" id="940149"/>
    <lineage>
        <taxon>Bacteria</taxon>
        <taxon>Pseudomonadati</taxon>
        <taxon>Pseudomonadota</taxon>
        <taxon>Alphaproteobacteria</taxon>
        <taxon>Rhodospirillales</taxon>
        <taxon>Dongiaceae</taxon>
        <taxon>Dongia</taxon>
    </lineage>
</organism>
<proteinExistence type="predicted"/>
<gene>
    <name evidence="3" type="ORF">SMD31_08540</name>
</gene>
<dbReference type="PROSITE" id="PS50828">
    <property type="entry name" value="SMR"/>
    <property type="match status" value="1"/>
</dbReference>
<dbReference type="Gene3D" id="3.30.1370.110">
    <property type="match status" value="1"/>
</dbReference>
<accession>A0ABU5DZB3</accession>
<feature type="compositionally biased region" description="Pro residues" evidence="1">
    <location>
        <begin position="47"/>
        <end position="67"/>
    </location>
</feature>
<reference evidence="3 4" key="1">
    <citation type="journal article" date="2013" name="Antonie Van Leeuwenhoek">
        <title>Dongia rigui sp. nov., isolated from freshwater of a large wetland in Korea.</title>
        <authorList>
            <person name="Baik K.S."/>
            <person name="Hwang Y.M."/>
            <person name="Choi J.S."/>
            <person name="Kwon J."/>
            <person name="Seong C.N."/>
        </authorList>
    </citation>
    <scope>NUCLEOTIDE SEQUENCE [LARGE SCALE GENOMIC DNA]</scope>
    <source>
        <strain evidence="3 4">04SU4-P</strain>
    </source>
</reference>
<dbReference type="PANTHER" id="PTHR35562">
    <property type="entry name" value="DNA ENDONUCLEASE SMRA-RELATED"/>
    <property type="match status" value="1"/>
</dbReference>
<dbReference type="InterPro" id="IPR002625">
    <property type="entry name" value="Smr_dom"/>
</dbReference>
<keyword evidence="4" id="KW-1185">Reference proteome</keyword>
<dbReference type="InterPro" id="IPR036063">
    <property type="entry name" value="Smr_dom_sf"/>
</dbReference>
<comment type="caution">
    <text evidence="3">The sequence shown here is derived from an EMBL/GenBank/DDBJ whole genome shotgun (WGS) entry which is preliminary data.</text>
</comment>
<evidence type="ECO:0000256" key="1">
    <source>
        <dbReference type="SAM" id="MobiDB-lite"/>
    </source>
</evidence>
<dbReference type="SMART" id="SM00463">
    <property type="entry name" value="SMR"/>
    <property type="match status" value="1"/>
</dbReference>
<evidence type="ECO:0000259" key="2">
    <source>
        <dbReference type="PROSITE" id="PS50828"/>
    </source>
</evidence>
<evidence type="ECO:0000313" key="4">
    <source>
        <dbReference type="Proteomes" id="UP001271769"/>
    </source>
</evidence>
<feature type="region of interest" description="Disordered" evidence="1">
    <location>
        <begin position="23"/>
        <end position="93"/>
    </location>
</feature>
<evidence type="ECO:0000313" key="3">
    <source>
        <dbReference type="EMBL" id="MDY0871968.1"/>
    </source>
</evidence>
<dbReference type="EMBL" id="JAXCLX010000001">
    <property type="protein sequence ID" value="MDY0871968.1"/>
    <property type="molecule type" value="Genomic_DNA"/>
</dbReference>
<dbReference type="SUPFAM" id="SSF160443">
    <property type="entry name" value="SMR domain-like"/>
    <property type="match status" value="1"/>
</dbReference>
<feature type="compositionally biased region" description="Pro residues" evidence="1">
    <location>
        <begin position="75"/>
        <end position="86"/>
    </location>
</feature>
<dbReference type="PANTHER" id="PTHR35562:SF2">
    <property type="entry name" value="DNA ENDONUCLEASE SMRA-RELATED"/>
    <property type="match status" value="1"/>
</dbReference>
<sequence>MAGKRRLTEQELALWQAVATTVTPLKPKRQKKAALKAEAVAETKPAGPQPPAKRPKSPPKGPPPAPKPVATAAPKLPPLTPYPAPGTMPGIDKRQSERFRRGQLAIEGKIDLHGRTQTEAHDALLHFLERAFKHGKRQLLVITGKGMTQSKSGILKANVPRWLNEPVFRRLVLAISQARPEHGGEGALYVLLKRQK</sequence>
<feature type="domain" description="Smr" evidence="2">
    <location>
        <begin position="110"/>
        <end position="193"/>
    </location>
</feature>
<dbReference type="Proteomes" id="UP001271769">
    <property type="component" value="Unassembled WGS sequence"/>
</dbReference>
<name>A0ABU5DZB3_9PROT</name>
<dbReference type="Pfam" id="PF01713">
    <property type="entry name" value="Smr"/>
    <property type="match status" value="1"/>
</dbReference>
<protein>
    <submittedName>
        <fullName evidence="3">Smr/MutS family protein</fullName>
    </submittedName>
</protein>